<keyword evidence="3" id="KW-0677">Repeat</keyword>
<dbReference type="InterPro" id="IPR015943">
    <property type="entry name" value="WD40/YVTN_repeat-like_dom_sf"/>
</dbReference>
<comment type="subcellular location">
    <subcellularLocation>
        <location evidence="1">Cell projection</location>
        <location evidence="1">Cilium</location>
    </subcellularLocation>
</comment>
<sequence length="425" mass="48644">MGNSIGGLIMFDYQKKKTIISMIGDRKIKEDHQVTCIKYSTNGNYLCYGRSDGLFQFVDPYTLTPMKNKSFNWNKSPVQHITFSDSSKKDKEPPKIVKTMKTESFNEPQCMMKSTINKQEFNFMISGNDLRLSLWDNNRCICTTQGVNLESPIRVMKESPKFNNDIFFCNDTDIGIIRQPIDGNPYKNAAVLGSGKKIIDIGVSMDGMYIFSISENSPSMIIWSVHRSYLDKLEKYGGVGLKAYSYLLEGGRNGPEISELKEYFSSVQLANSGNPETTVIKDYVDVFNVSFLMRAMGYFPSETELSNMLYEMFSRTDHPTTMTFEEFVILYLNYKPQLKIKCKEIRLAFNKLIQNDQFVNAYGESKILTRESFVHMMKNIGEKISPRELEIILNTLLKTTKDISSSSNEKANLVHLALPFVRTFI</sequence>
<evidence type="ECO:0000313" key="5">
    <source>
        <dbReference type="EnsemblMetazoa" id="XP_029341078.1"/>
    </source>
</evidence>
<dbReference type="PANTHER" id="PTHR13720">
    <property type="entry name" value="WD-40 REPEAT PROTEIN"/>
    <property type="match status" value="1"/>
</dbReference>
<dbReference type="InterPro" id="IPR011992">
    <property type="entry name" value="EF-hand-dom_pair"/>
</dbReference>
<evidence type="ECO:0000256" key="3">
    <source>
        <dbReference type="ARBA" id="ARBA00022737"/>
    </source>
</evidence>
<dbReference type="OrthoDB" id="4899631at2759"/>
<evidence type="ECO:0000256" key="4">
    <source>
        <dbReference type="ARBA" id="ARBA00023273"/>
    </source>
</evidence>
<name>A0A8R2NJD2_ACYPI</name>
<dbReference type="Gene3D" id="2.130.10.10">
    <property type="entry name" value="YVTN repeat-like/Quinoprotein amine dehydrogenase"/>
    <property type="match status" value="1"/>
</dbReference>
<dbReference type="AlphaFoldDB" id="A0A8R2NJD2"/>
<reference evidence="6" key="1">
    <citation type="submission" date="2010-06" db="EMBL/GenBank/DDBJ databases">
        <authorList>
            <person name="Jiang H."/>
            <person name="Abraham K."/>
            <person name="Ali S."/>
            <person name="Alsbrooks S.L."/>
            <person name="Anim B.N."/>
            <person name="Anosike U.S."/>
            <person name="Attaway T."/>
            <person name="Bandaranaike D.P."/>
            <person name="Battles P.K."/>
            <person name="Bell S.N."/>
            <person name="Bell A.V."/>
            <person name="Beltran B."/>
            <person name="Bickham C."/>
            <person name="Bustamante Y."/>
            <person name="Caleb T."/>
            <person name="Canada A."/>
            <person name="Cardenas V."/>
            <person name="Carter K."/>
            <person name="Chacko J."/>
            <person name="Chandrabose M.N."/>
            <person name="Chavez D."/>
            <person name="Chavez A."/>
            <person name="Chen L."/>
            <person name="Chu H.-S."/>
            <person name="Claassen K.J."/>
            <person name="Cockrell R."/>
            <person name="Collins M."/>
            <person name="Cooper J.A."/>
            <person name="Cree A."/>
            <person name="Curry S.M."/>
            <person name="Da Y."/>
            <person name="Dao M.D."/>
            <person name="Das B."/>
            <person name="Davila M.-L."/>
            <person name="Davy-Carroll L."/>
            <person name="Denson S."/>
            <person name="Dinh H."/>
            <person name="Ebong V.E."/>
            <person name="Edwards J.R."/>
            <person name="Egan A."/>
            <person name="El-Daye J."/>
            <person name="Escobedo L."/>
            <person name="Fernandez S."/>
            <person name="Fernando P.R."/>
            <person name="Flagg N."/>
            <person name="Forbes L.D."/>
            <person name="Fowler R.G."/>
            <person name="Fu Q."/>
            <person name="Gabisi R.A."/>
            <person name="Ganer J."/>
            <person name="Garbino Pronczuk A."/>
            <person name="Garcia R.M."/>
            <person name="Garner T."/>
            <person name="Garrett T.E."/>
            <person name="Gonzalez D.A."/>
            <person name="Hamid H."/>
            <person name="Hawkins E.S."/>
            <person name="Hirani K."/>
            <person name="Hogues M.E."/>
            <person name="Hollins B."/>
            <person name="Hsiao C.-H."/>
            <person name="Jabil R."/>
            <person name="James M.L."/>
            <person name="Jhangiani S.N."/>
            <person name="Johnson B."/>
            <person name="Johnson Q."/>
            <person name="Joshi V."/>
            <person name="Kalu J.B."/>
            <person name="Kam C."/>
            <person name="Kashfia A."/>
            <person name="Keebler J."/>
            <person name="Kisamo H."/>
            <person name="Kovar C.L."/>
            <person name="Lago L.A."/>
            <person name="Lai C.-Y."/>
            <person name="Laidlaw J."/>
            <person name="Lara F."/>
            <person name="Le T.-K."/>
            <person name="Lee S.L."/>
            <person name="Legall F.H."/>
            <person name="Lemon S.J."/>
            <person name="Lewis L.R."/>
            <person name="Li B."/>
            <person name="Liu Y."/>
            <person name="Liu Y.-S."/>
            <person name="Lopez J."/>
            <person name="Lozado R.J."/>
            <person name="Lu J."/>
            <person name="Madu R.C."/>
            <person name="Maheshwari M."/>
            <person name="Maheshwari R."/>
            <person name="Malloy K."/>
            <person name="Martinez E."/>
            <person name="Mathew T."/>
            <person name="Mercado I.C."/>
            <person name="Mercado C."/>
            <person name="Meyer B."/>
            <person name="Montgomery K."/>
            <person name="Morgan M.B."/>
            <person name="Munidasa M."/>
            <person name="Nazareth L.V."/>
            <person name="Nelson J."/>
            <person name="Ng B.M."/>
            <person name="Nguyen N.B."/>
            <person name="Nguyen P.Q."/>
            <person name="Nguyen T."/>
            <person name="Obregon M."/>
            <person name="Okwuonu G.O."/>
            <person name="Onwere C.G."/>
            <person name="Orozco G."/>
            <person name="Parra A."/>
            <person name="Patel S."/>
            <person name="Patil S."/>
            <person name="Perez A."/>
            <person name="Perez Y."/>
            <person name="Pham C."/>
            <person name="Primus E.L."/>
            <person name="Pu L.-L."/>
            <person name="Puazo M."/>
            <person name="Qin X."/>
            <person name="Quiroz J.B."/>
            <person name="Reese J."/>
            <person name="Richards S."/>
            <person name="Rives C.M."/>
            <person name="Robberts R."/>
            <person name="Ruiz S.J."/>
            <person name="Ruiz M.J."/>
            <person name="Santibanez J."/>
            <person name="Schneider B.W."/>
            <person name="Sisson I."/>
            <person name="Smith M."/>
            <person name="Sodergren E."/>
            <person name="Song X.-Z."/>
            <person name="Song B.B."/>
            <person name="Summersgill H."/>
            <person name="Thelus R."/>
            <person name="Thornton R.D."/>
            <person name="Trejos Z.Y."/>
            <person name="Usmani K."/>
            <person name="Vattathil S."/>
            <person name="Villasana D."/>
            <person name="Walker D.L."/>
            <person name="Wang S."/>
            <person name="Wang K."/>
            <person name="White C.S."/>
            <person name="Williams A.C."/>
            <person name="Williamson J."/>
            <person name="Wilson K."/>
            <person name="Woghiren I.O."/>
            <person name="Woodworth J.R."/>
            <person name="Worley K.C."/>
            <person name="Wright R.A."/>
            <person name="Wu W."/>
            <person name="Young L."/>
            <person name="Zhang L."/>
            <person name="Zhang J."/>
            <person name="Zhu Y."/>
            <person name="Muzny D.M."/>
            <person name="Weinstock G."/>
            <person name="Gibbs R.A."/>
        </authorList>
    </citation>
    <scope>NUCLEOTIDE SEQUENCE [LARGE SCALE GENOMIC DNA]</scope>
    <source>
        <strain evidence="6">LSR1</strain>
    </source>
</reference>
<dbReference type="GO" id="GO:0031514">
    <property type="term" value="C:motile cilium"/>
    <property type="evidence" value="ECO:0007669"/>
    <property type="project" value="TreeGrafter"/>
</dbReference>
<dbReference type="Proteomes" id="UP000007819">
    <property type="component" value="Chromosome X"/>
</dbReference>
<organism evidence="5 6">
    <name type="scientific">Acyrthosiphon pisum</name>
    <name type="common">Pea aphid</name>
    <dbReference type="NCBI Taxonomy" id="7029"/>
    <lineage>
        <taxon>Eukaryota</taxon>
        <taxon>Metazoa</taxon>
        <taxon>Ecdysozoa</taxon>
        <taxon>Arthropoda</taxon>
        <taxon>Hexapoda</taxon>
        <taxon>Insecta</taxon>
        <taxon>Pterygota</taxon>
        <taxon>Neoptera</taxon>
        <taxon>Paraneoptera</taxon>
        <taxon>Hemiptera</taxon>
        <taxon>Sternorrhyncha</taxon>
        <taxon>Aphidomorpha</taxon>
        <taxon>Aphidoidea</taxon>
        <taxon>Aphididae</taxon>
        <taxon>Macrosiphini</taxon>
        <taxon>Acyrthosiphon</taxon>
    </lineage>
</organism>
<dbReference type="EnsemblMetazoa" id="XM_029485218.1">
    <property type="protein sequence ID" value="XP_029341078.1"/>
    <property type="gene ID" value="LOC100571392"/>
</dbReference>
<evidence type="ECO:0000256" key="1">
    <source>
        <dbReference type="ARBA" id="ARBA00004138"/>
    </source>
</evidence>
<dbReference type="InterPro" id="IPR036322">
    <property type="entry name" value="WD40_repeat_dom_sf"/>
</dbReference>
<evidence type="ECO:0008006" key="7">
    <source>
        <dbReference type="Google" id="ProtNLM"/>
    </source>
</evidence>
<dbReference type="SUPFAM" id="SSF47473">
    <property type="entry name" value="EF-hand"/>
    <property type="match status" value="1"/>
</dbReference>
<keyword evidence="6" id="KW-1185">Reference proteome</keyword>
<dbReference type="RefSeq" id="XP_029341078.1">
    <property type="nucleotide sequence ID" value="XM_029485218.1"/>
</dbReference>
<reference evidence="5" key="2">
    <citation type="submission" date="2022-06" db="UniProtKB">
        <authorList>
            <consortium name="EnsemblMetazoa"/>
        </authorList>
    </citation>
    <scope>IDENTIFICATION</scope>
</reference>
<keyword evidence="4" id="KW-0966">Cell projection</keyword>
<evidence type="ECO:0000256" key="2">
    <source>
        <dbReference type="ARBA" id="ARBA00022574"/>
    </source>
</evidence>
<dbReference type="PANTHER" id="PTHR13720:SF13">
    <property type="entry name" value="CILIA- AND FLAGELLA-ASSOCIATED PROTEIN 251"/>
    <property type="match status" value="1"/>
</dbReference>
<dbReference type="Gene3D" id="1.10.238.10">
    <property type="entry name" value="EF-hand"/>
    <property type="match status" value="1"/>
</dbReference>
<evidence type="ECO:0000313" key="6">
    <source>
        <dbReference type="Proteomes" id="UP000007819"/>
    </source>
</evidence>
<dbReference type="SUPFAM" id="SSF50978">
    <property type="entry name" value="WD40 repeat-like"/>
    <property type="match status" value="1"/>
</dbReference>
<accession>A0A8R2NJD2</accession>
<dbReference type="GeneID" id="100571392"/>
<dbReference type="InterPro" id="IPR050630">
    <property type="entry name" value="WD_repeat_EMAP"/>
</dbReference>
<dbReference type="KEGG" id="api:100571392"/>
<proteinExistence type="predicted"/>
<protein>
    <recommendedName>
        <fullName evidence="7">WD repeat-containing protein on Y chromosome</fullName>
    </recommendedName>
</protein>
<keyword evidence="2" id="KW-0853">WD repeat</keyword>